<dbReference type="Gene3D" id="3.20.20.80">
    <property type="entry name" value="Glycosidases"/>
    <property type="match status" value="1"/>
</dbReference>
<dbReference type="GO" id="GO:0005975">
    <property type="term" value="P:carbohydrate metabolic process"/>
    <property type="evidence" value="ECO:0007669"/>
    <property type="project" value="InterPro"/>
</dbReference>
<comment type="subcellular location">
    <subcellularLocation>
        <location evidence="2">Vacuole</location>
    </subcellularLocation>
</comment>
<dbReference type="GO" id="GO:0019137">
    <property type="term" value="F:thioglucosidase activity"/>
    <property type="evidence" value="ECO:0007669"/>
    <property type="project" value="UniProtKB-EC"/>
</dbReference>
<dbReference type="OrthoDB" id="65569at2759"/>
<sequence>MDNIYAWSLLDNCEWNAGHGIRYGIFYVDYNNGLKRYPRMSAMWFKEFSKKKRLKIQRTKG</sequence>
<proteinExistence type="inferred from homology"/>
<name>A0A8X7V547_BRACI</name>
<dbReference type="GO" id="GO:0005773">
    <property type="term" value="C:vacuole"/>
    <property type="evidence" value="ECO:0007669"/>
    <property type="project" value="UniProtKB-SubCell"/>
</dbReference>
<comment type="function">
    <text evidence="1">Degradation of glucosinolates (glucose residue linked by a thioglucoside bound to an amino acid derivative) to glucose, sulfate and any of the products: thiocyanates, isothiocyanates, nitriles, epithionitriles or oxazolidine-2-thiones.</text>
</comment>
<dbReference type="GO" id="GO:0009651">
    <property type="term" value="P:response to salt stress"/>
    <property type="evidence" value="ECO:0007669"/>
    <property type="project" value="TreeGrafter"/>
</dbReference>
<evidence type="ECO:0000256" key="3">
    <source>
        <dbReference type="ARBA" id="ARBA00010838"/>
    </source>
</evidence>
<dbReference type="PANTHER" id="PTHR10353">
    <property type="entry name" value="GLYCOSYL HYDROLASE"/>
    <property type="match status" value="1"/>
</dbReference>
<reference evidence="10 11" key="1">
    <citation type="submission" date="2020-02" db="EMBL/GenBank/DDBJ databases">
        <authorList>
            <person name="Ma Q."/>
            <person name="Huang Y."/>
            <person name="Song X."/>
            <person name="Pei D."/>
        </authorList>
    </citation>
    <scope>NUCLEOTIDE SEQUENCE [LARGE SCALE GENOMIC DNA]</scope>
    <source>
        <strain evidence="10">Sxm20200214</strain>
        <tissue evidence="10">Leaf</tissue>
    </source>
</reference>
<dbReference type="EC" id="3.2.1.147" evidence="4"/>
<comment type="catalytic activity">
    <reaction evidence="8">
        <text>a thioglucoside + H2O = a sugar + a thiol.</text>
        <dbReference type="EC" id="3.2.1.147"/>
    </reaction>
</comment>
<evidence type="ECO:0000256" key="8">
    <source>
        <dbReference type="ARBA" id="ARBA00034026"/>
    </source>
</evidence>
<accession>A0A8X7V547</accession>
<dbReference type="Pfam" id="PF00232">
    <property type="entry name" value="Glyco_hydro_1"/>
    <property type="match status" value="1"/>
</dbReference>
<keyword evidence="5" id="KW-0926">Vacuole</keyword>
<protein>
    <recommendedName>
        <fullName evidence="4">thioglucosidase</fullName>
        <ecNumber evidence="4">3.2.1.147</ecNumber>
    </recommendedName>
    <alternativeName>
        <fullName evidence="6">Sinigrinase</fullName>
    </alternativeName>
    <alternativeName>
        <fullName evidence="7">Thioglucosidase</fullName>
    </alternativeName>
</protein>
<keyword evidence="11" id="KW-1185">Reference proteome</keyword>
<dbReference type="AlphaFoldDB" id="A0A8X7V547"/>
<evidence type="ECO:0000256" key="6">
    <source>
        <dbReference type="ARBA" id="ARBA00032643"/>
    </source>
</evidence>
<dbReference type="InterPro" id="IPR001360">
    <property type="entry name" value="Glyco_hydro_1"/>
</dbReference>
<evidence type="ECO:0000313" key="10">
    <source>
        <dbReference type="EMBL" id="KAG2303765.1"/>
    </source>
</evidence>
<evidence type="ECO:0000256" key="4">
    <source>
        <dbReference type="ARBA" id="ARBA00012250"/>
    </source>
</evidence>
<dbReference type="PANTHER" id="PTHR10353:SF276">
    <property type="entry name" value="THIOGLUCOSIDASE"/>
    <property type="match status" value="1"/>
</dbReference>
<organism evidence="10 11">
    <name type="scientific">Brassica carinata</name>
    <name type="common">Ethiopian mustard</name>
    <name type="synonym">Abyssinian cabbage</name>
    <dbReference type="NCBI Taxonomy" id="52824"/>
    <lineage>
        <taxon>Eukaryota</taxon>
        <taxon>Viridiplantae</taxon>
        <taxon>Streptophyta</taxon>
        <taxon>Embryophyta</taxon>
        <taxon>Tracheophyta</taxon>
        <taxon>Spermatophyta</taxon>
        <taxon>Magnoliopsida</taxon>
        <taxon>eudicotyledons</taxon>
        <taxon>Gunneridae</taxon>
        <taxon>Pentapetalae</taxon>
        <taxon>rosids</taxon>
        <taxon>malvids</taxon>
        <taxon>Brassicales</taxon>
        <taxon>Brassicaceae</taxon>
        <taxon>Brassiceae</taxon>
        <taxon>Brassica</taxon>
    </lineage>
</organism>
<evidence type="ECO:0000256" key="5">
    <source>
        <dbReference type="ARBA" id="ARBA00022554"/>
    </source>
</evidence>
<dbReference type="GO" id="GO:0019762">
    <property type="term" value="P:glucosinolate catabolic process"/>
    <property type="evidence" value="ECO:0007669"/>
    <property type="project" value="TreeGrafter"/>
</dbReference>
<dbReference type="GO" id="GO:0008422">
    <property type="term" value="F:beta-glucosidase activity"/>
    <property type="evidence" value="ECO:0007669"/>
    <property type="project" value="TreeGrafter"/>
</dbReference>
<gene>
    <name evidence="10" type="ORF">Bca52824_032416</name>
</gene>
<comment type="caution">
    <text evidence="10">The sequence shown here is derived from an EMBL/GenBank/DDBJ whole genome shotgun (WGS) entry which is preliminary data.</text>
</comment>
<dbReference type="Proteomes" id="UP000886595">
    <property type="component" value="Unassembled WGS sequence"/>
</dbReference>
<dbReference type="InterPro" id="IPR017853">
    <property type="entry name" value="GH"/>
</dbReference>
<dbReference type="EMBL" id="JAAMPC010000007">
    <property type="protein sequence ID" value="KAG2303765.1"/>
    <property type="molecule type" value="Genomic_DNA"/>
</dbReference>
<evidence type="ECO:0000256" key="1">
    <source>
        <dbReference type="ARBA" id="ARBA00003014"/>
    </source>
</evidence>
<dbReference type="SUPFAM" id="SSF51445">
    <property type="entry name" value="(Trans)glycosidases"/>
    <property type="match status" value="1"/>
</dbReference>
<evidence type="ECO:0000256" key="7">
    <source>
        <dbReference type="ARBA" id="ARBA00032797"/>
    </source>
</evidence>
<comment type="similarity">
    <text evidence="3 9">Belongs to the glycosyl hydrolase 1 family.</text>
</comment>
<evidence type="ECO:0000256" key="9">
    <source>
        <dbReference type="RuleBase" id="RU003690"/>
    </source>
</evidence>
<evidence type="ECO:0000313" key="11">
    <source>
        <dbReference type="Proteomes" id="UP000886595"/>
    </source>
</evidence>
<evidence type="ECO:0000256" key="2">
    <source>
        <dbReference type="ARBA" id="ARBA00004116"/>
    </source>
</evidence>